<dbReference type="InterPro" id="IPR054497">
    <property type="entry name" value="LPMO_AA14"/>
</dbReference>
<dbReference type="Gene3D" id="3.50.4.10">
    <property type="entry name" value="Hepatocyte Growth Factor"/>
    <property type="match status" value="2"/>
</dbReference>
<reference evidence="12 13" key="1">
    <citation type="journal article" date="2018" name="Genome Biol. Evol.">
        <title>Multiple Roots of Fruiting Body Formation in Amoebozoa.</title>
        <authorList>
            <person name="Hillmann F."/>
            <person name="Forbes G."/>
            <person name="Novohradska S."/>
            <person name="Ferling I."/>
            <person name="Riege K."/>
            <person name="Groth M."/>
            <person name="Westermann M."/>
            <person name="Marz M."/>
            <person name="Spaller T."/>
            <person name="Winckler T."/>
            <person name="Schaap P."/>
            <person name="Glockner G."/>
        </authorList>
    </citation>
    <scope>NUCLEOTIDE SEQUENCE [LARGE SCALE GENOMIC DNA]</scope>
    <source>
        <strain evidence="12 13">Jena</strain>
    </source>
</reference>
<evidence type="ECO:0000256" key="9">
    <source>
        <dbReference type="ARBA" id="ARBA00023157"/>
    </source>
</evidence>
<dbReference type="EMBL" id="MDYQ01000051">
    <property type="protein sequence ID" value="PRP85059.1"/>
    <property type="molecule type" value="Genomic_DNA"/>
</dbReference>
<comment type="subcellular location">
    <subcellularLocation>
        <location evidence="2">Secreted</location>
    </subcellularLocation>
</comment>
<name>A0A2P6NMA2_9EUKA</name>
<dbReference type="OrthoDB" id="2019572at2759"/>
<evidence type="ECO:0000256" key="7">
    <source>
        <dbReference type="ARBA" id="ARBA00023008"/>
    </source>
</evidence>
<evidence type="ECO:0000256" key="10">
    <source>
        <dbReference type="ARBA" id="ARBA00023180"/>
    </source>
</evidence>
<keyword evidence="8" id="KW-0503">Monooxygenase</keyword>
<evidence type="ECO:0000256" key="8">
    <source>
        <dbReference type="ARBA" id="ARBA00023033"/>
    </source>
</evidence>
<evidence type="ECO:0000256" key="1">
    <source>
        <dbReference type="ARBA" id="ARBA00001973"/>
    </source>
</evidence>
<dbReference type="InParanoid" id="A0A2P6NMA2"/>
<keyword evidence="13" id="KW-1185">Reference proteome</keyword>
<dbReference type="GO" id="GO:0005576">
    <property type="term" value="C:extracellular region"/>
    <property type="evidence" value="ECO:0007669"/>
    <property type="project" value="UniProtKB-SubCell"/>
</dbReference>
<dbReference type="GO" id="GO:0046872">
    <property type="term" value="F:metal ion binding"/>
    <property type="evidence" value="ECO:0007669"/>
    <property type="project" value="UniProtKB-KW"/>
</dbReference>
<keyword evidence="9" id="KW-1015">Disulfide bond</keyword>
<evidence type="ECO:0000256" key="2">
    <source>
        <dbReference type="ARBA" id="ARBA00004613"/>
    </source>
</evidence>
<proteinExistence type="inferred from homology"/>
<protein>
    <recommendedName>
        <fullName evidence="14">Apple domain-containing protein</fullName>
    </recommendedName>
</protein>
<dbReference type="Proteomes" id="UP000241769">
    <property type="component" value="Unassembled WGS sequence"/>
</dbReference>
<gene>
    <name evidence="12" type="ORF">PROFUN_07243</name>
</gene>
<keyword evidence="3" id="KW-0964">Secreted</keyword>
<dbReference type="AlphaFoldDB" id="A0A2P6NMA2"/>
<accession>A0A2P6NMA2</accession>
<dbReference type="Pfam" id="PF22810">
    <property type="entry name" value="LPMO_AA14"/>
    <property type="match status" value="2"/>
</dbReference>
<evidence type="ECO:0000256" key="6">
    <source>
        <dbReference type="ARBA" id="ARBA00023002"/>
    </source>
</evidence>
<keyword evidence="4" id="KW-0479">Metal-binding</keyword>
<organism evidence="12 13">
    <name type="scientific">Planoprotostelium fungivorum</name>
    <dbReference type="NCBI Taxonomy" id="1890364"/>
    <lineage>
        <taxon>Eukaryota</taxon>
        <taxon>Amoebozoa</taxon>
        <taxon>Evosea</taxon>
        <taxon>Variosea</taxon>
        <taxon>Cavosteliida</taxon>
        <taxon>Cavosteliaceae</taxon>
        <taxon>Planoprotostelium</taxon>
    </lineage>
</organism>
<evidence type="ECO:0000256" key="11">
    <source>
        <dbReference type="ARBA" id="ARBA00046340"/>
    </source>
</evidence>
<evidence type="ECO:0000256" key="3">
    <source>
        <dbReference type="ARBA" id="ARBA00022525"/>
    </source>
</evidence>
<comment type="similarity">
    <text evidence="11">Belongs to the polysaccharide monooxygenase AA14 family.</text>
</comment>
<evidence type="ECO:0008006" key="14">
    <source>
        <dbReference type="Google" id="ProtNLM"/>
    </source>
</evidence>
<evidence type="ECO:0000256" key="5">
    <source>
        <dbReference type="ARBA" id="ARBA00022729"/>
    </source>
</evidence>
<evidence type="ECO:0000313" key="12">
    <source>
        <dbReference type="EMBL" id="PRP85059.1"/>
    </source>
</evidence>
<keyword evidence="5" id="KW-0732">Signal</keyword>
<keyword evidence="6" id="KW-0560">Oxidoreductase</keyword>
<comment type="caution">
    <text evidence="12">The sequence shown here is derived from an EMBL/GenBank/DDBJ whole genome shotgun (WGS) entry which is preliminary data.</text>
</comment>
<evidence type="ECO:0000256" key="4">
    <source>
        <dbReference type="ARBA" id="ARBA00022723"/>
    </source>
</evidence>
<dbReference type="GO" id="GO:0004497">
    <property type="term" value="F:monooxygenase activity"/>
    <property type="evidence" value="ECO:0007669"/>
    <property type="project" value="UniProtKB-KW"/>
</dbReference>
<keyword evidence="10" id="KW-0325">Glycoprotein</keyword>
<evidence type="ECO:0000313" key="13">
    <source>
        <dbReference type="Proteomes" id="UP000241769"/>
    </source>
</evidence>
<keyword evidence="7" id="KW-0186">Copper</keyword>
<sequence>MSSGQYTFESSVNTATWFMEDASKVAYRELSNMRGVSVVLLLTLAVASGHLAVWNQGTYDCGYPDPNSDRPVWPLWQTDKWWWHSALDCKPNGTQSIPSGGSLNLEFSSNKAFTSMGQGLLANPTQRPNPWPTGATTAWGNLHASVYPDDIMGCALAIAYKSDRYSVTPSDFIVFSVVQDCPTKQLQTFQIPQMPPCPSGGCQCSWVWVNKYHQSYMSPFACNVTSPNARLGVPTPQVPTDCTNGGTCVSGAKTPLFYGTPTQSFAPLVPIRDTIFQLSPRYKSTWGFNEGAQRVFPARARVVAAAEKVQKEVYAFKPNSPSRIDVSVGPQMVGFDNPGGDIDNGYLPNTNSANDCQTQCVNRTPALTGQCYAWSWNTQSKECWLKGVAFNPVSNPNMIAGTVNRVASPPSVHEDKTNRSFLSRYEGHQNSLCCELIPVLSASIFLKAVSTLRKKQSDIPRAKESNMRGVSVVVLLTLAVASGHLSVWNKGTYDCGYPDPNSDRPVWPLWQTDKWWWHSALDCKPNGTQSIPSGGSLNLEFSSNKAHTSMGQGLLPNPTQRPNPWPTGAVTAWGNLHASVYPDDIMGCALAIAYKSDRYSVTPKDFIVFSVVQDCPTKQLQTFRIPPMPACPRGGCQCTWVWINKYHQSYMSPFACNVTNPSARLTVPTPKVPTDCTNGGSCVSGAKTPLFYGTPTQSFAPLVPIRDTIFQLSPRYKSTWGFNEGAQRVFPYRSQAAAAVEKVEKEVYAFKPNSPSRIDVSVGPQMVGFDNPGGDIDNGYLPNTNSANDCQTQCVNRTPALTGQCYAWSWNTQSKECWLKGVAFNPVSNPNMIAGTVNRVWVA</sequence>
<comment type="cofactor">
    <cofactor evidence="1">
        <name>Cu(2+)</name>
        <dbReference type="ChEBI" id="CHEBI:29036"/>
    </cofactor>
</comment>